<reference evidence="1" key="1">
    <citation type="submission" date="2016-01" db="EMBL/GenBank/DDBJ databases">
        <authorList>
            <person name="Peeters C."/>
        </authorList>
    </citation>
    <scope>NUCLEOTIDE SEQUENCE [LARGE SCALE GENOMIC DNA]</scope>
    <source>
        <strain evidence="1">LMG 22940</strain>
    </source>
</reference>
<accession>A0A158L3F8</accession>
<dbReference type="EMBL" id="FCON02000338">
    <property type="protein sequence ID" value="SAL87914.1"/>
    <property type="molecule type" value="Genomic_DNA"/>
</dbReference>
<evidence type="ECO:0000313" key="1">
    <source>
        <dbReference type="EMBL" id="SAL87914.1"/>
    </source>
</evidence>
<dbReference type="AlphaFoldDB" id="A0A158L3F8"/>
<sequence length="178" mass="20589">MNHANFHIGLEFIGSAGFRWRCTDIGTRTILAIQLDRDDDPNWYRGPPYIAKEVVFDEHEMTNCHLTDEDAIRAALHEADTSGHPGFSGEVVKHMMHARFEEVETRYPHKGVLRFDRRTIDGEILHPYAVRKDGEGWIMRLYLPFQQSYSEMSERDFIALPVAREADVRARADRSTSL</sequence>
<organism evidence="1 2">
    <name type="scientific">Caballeronia choica</name>
    <dbReference type="NCBI Taxonomy" id="326476"/>
    <lineage>
        <taxon>Bacteria</taxon>
        <taxon>Pseudomonadati</taxon>
        <taxon>Pseudomonadota</taxon>
        <taxon>Betaproteobacteria</taxon>
        <taxon>Burkholderiales</taxon>
        <taxon>Burkholderiaceae</taxon>
        <taxon>Caballeronia</taxon>
    </lineage>
</organism>
<dbReference type="Proteomes" id="UP000054770">
    <property type="component" value="Unassembled WGS sequence"/>
</dbReference>
<keyword evidence="2" id="KW-1185">Reference proteome</keyword>
<comment type="caution">
    <text evidence="1">The sequence shown here is derived from an EMBL/GenBank/DDBJ whole genome shotgun (WGS) entry which is preliminary data.</text>
</comment>
<protein>
    <submittedName>
        <fullName evidence="1">Uncharacterized protein</fullName>
    </submittedName>
</protein>
<evidence type="ECO:0000313" key="2">
    <source>
        <dbReference type="Proteomes" id="UP000054770"/>
    </source>
</evidence>
<gene>
    <name evidence="1" type="ORF">AWB68_08587</name>
</gene>
<dbReference type="OrthoDB" id="5952532at2"/>
<proteinExistence type="predicted"/>
<name>A0A158L3F8_9BURK</name>